<sequence length="84" mass="9728">MYADHYFPTNKGYKILPSGHVILKDRPSFRKTVHDKLGHEAYQFPRTGPTFAFDCVAIFQNVKIHRLITGQKEKEIIMYDAATD</sequence>
<comment type="caution">
    <text evidence="1">The sequence shown here is derived from an EMBL/GenBank/DDBJ whole genome shotgun (WGS) entry which is preliminary data.</text>
</comment>
<accession>A0A9Q1H0V5</accession>
<dbReference type="EMBL" id="JAIZAY010000015">
    <property type="protein sequence ID" value="KAJ8028560.1"/>
    <property type="molecule type" value="Genomic_DNA"/>
</dbReference>
<dbReference type="AlphaFoldDB" id="A0A9Q1H0V5"/>
<dbReference type="OrthoDB" id="2433005at2759"/>
<protein>
    <submittedName>
        <fullName evidence="1">Uncharacterized protein</fullName>
    </submittedName>
</protein>
<organism evidence="1 2">
    <name type="scientific">Holothuria leucospilota</name>
    <name type="common">Black long sea cucumber</name>
    <name type="synonym">Mertensiothuria leucospilota</name>
    <dbReference type="NCBI Taxonomy" id="206669"/>
    <lineage>
        <taxon>Eukaryota</taxon>
        <taxon>Metazoa</taxon>
        <taxon>Echinodermata</taxon>
        <taxon>Eleutherozoa</taxon>
        <taxon>Echinozoa</taxon>
        <taxon>Holothuroidea</taxon>
        <taxon>Aspidochirotacea</taxon>
        <taxon>Aspidochirotida</taxon>
        <taxon>Holothuriidae</taxon>
        <taxon>Holothuria</taxon>
    </lineage>
</organism>
<gene>
    <name evidence="1" type="ORF">HOLleu_30837</name>
</gene>
<evidence type="ECO:0000313" key="2">
    <source>
        <dbReference type="Proteomes" id="UP001152320"/>
    </source>
</evidence>
<proteinExistence type="predicted"/>
<keyword evidence="2" id="KW-1185">Reference proteome</keyword>
<evidence type="ECO:0000313" key="1">
    <source>
        <dbReference type="EMBL" id="KAJ8028560.1"/>
    </source>
</evidence>
<name>A0A9Q1H0V5_HOLLE</name>
<dbReference type="Proteomes" id="UP001152320">
    <property type="component" value="Chromosome 15"/>
</dbReference>
<reference evidence="1" key="1">
    <citation type="submission" date="2021-10" db="EMBL/GenBank/DDBJ databases">
        <title>Tropical sea cucumber genome reveals ecological adaptation and Cuvierian tubules defense mechanism.</title>
        <authorList>
            <person name="Chen T."/>
        </authorList>
    </citation>
    <scope>NUCLEOTIDE SEQUENCE</scope>
    <source>
        <strain evidence="1">Nanhai2018</strain>
        <tissue evidence="1">Muscle</tissue>
    </source>
</reference>